<protein>
    <submittedName>
        <fullName evidence="3">Phage major capsid protein</fullName>
    </submittedName>
</protein>
<name>A0ABS5BMI1_9BACT</name>
<evidence type="ECO:0000259" key="2">
    <source>
        <dbReference type="Pfam" id="PF05065"/>
    </source>
</evidence>
<dbReference type="RefSeq" id="WP_210653024.1">
    <property type="nucleotide sequence ID" value="NZ_JAGKQQ010000001.1"/>
</dbReference>
<accession>A0ABS5BMI1</accession>
<feature type="domain" description="Phage capsid-like C-terminal" evidence="2">
    <location>
        <begin position="156"/>
        <end position="402"/>
    </location>
</feature>
<dbReference type="NCBIfam" id="TIGR01554">
    <property type="entry name" value="major_cap_HK97"/>
    <property type="match status" value="1"/>
</dbReference>
<gene>
    <name evidence="3" type="ORF">J8F10_06430</name>
</gene>
<sequence>MAKQFRASEEVSALIAQVQGQVDAIKSKWDSAEPTPEDVSKMNELVSQLETLAQEQQLATAEERLQKFRASQEEPSRPAPKFTVPAQAKKVLTPGELFHSALRHGFRDPIDNETQYRMKRAGYDIGSNVTFKTDFSLINSKKRKQYRTLSKGANPGNDLVFENYSNNVVEIMALQSPLLSVLNIESTDNGNPTTYFTLDDSANESTDITASGGSELSPTIPDKDVSDGKKKCGIFTITSGYQKVTRQELSDSYVKLEGDFQRWSATRHALKLERDIVLGNGNGETGREGLLSCDTTVTPISGGAWTYAGLKNFIVGFDTRYRADIVLLVSEATYAEMAADLVDENERSYFDINIQNDQEYTTFFGKKIFVSKYMSDGMVLGFDPNYFVVRTKDTQSFDVLKEKFYPLLGYCGLMDFGCMGNFPTGACKSIALTS</sequence>
<keyword evidence="4" id="KW-1185">Reference proteome</keyword>
<comment type="subcellular location">
    <subcellularLocation>
        <location evidence="1">Virion</location>
    </subcellularLocation>
</comment>
<dbReference type="Proteomes" id="UP000676565">
    <property type="component" value="Unassembled WGS sequence"/>
</dbReference>
<reference evidence="3 4" key="1">
    <citation type="submission" date="2021-04" db="EMBL/GenBank/DDBJ databases">
        <authorList>
            <person name="Ivanova A."/>
        </authorList>
    </citation>
    <scope>NUCLEOTIDE SEQUENCE [LARGE SCALE GENOMIC DNA]</scope>
    <source>
        <strain evidence="3 4">G18</strain>
    </source>
</reference>
<proteinExistence type="predicted"/>
<dbReference type="InterPro" id="IPR054612">
    <property type="entry name" value="Phage_capsid-like_C"/>
</dbReference>
<dbReference type="EMBL" id="JAGKQQ010000001">
    <property type="protein sequence ID" value="MBP3954916.1"/>
    <property type="molecule type" value="Genomic_DNA"/>
</dbReference>
<organism evidence="3 4">
    <name type="scientific">Gemmata palustris</name>
    <dbReference type="NCBI Taxonomy" id="2822762"/>
    <lineage>
        <taxon>Bacteria</taxon>
        <taxon>Pseudomonadati</taxon>
        <taxon>Planctomycetota</taxon>
        <taxon>Planctomycetia</taxon>
        <taxon>Gemmatales</taxon>
        <taxon>Gemmataceae</taxon>
        <taxon>Gemmata</taxon>
    </lineage>
</organism>
<evidence type="ECO:0000256" key="1">
    <source>
        <dbReference type="ARBA" id="ARBA00004328"/>
    </source>
</evidence>
<dbReference type="SUPFAM" id="SSF56563">
    <property type="entry name" value="Major capsid protein gp5"/>
    <property type="match status" value="1"/>
</dbReference>
<evidence type="ECO:0000313" key="3">
    <source>
        <dbReference type="EMBL" id="MBP3954916.1"/>
    </source>
</evidence>
<comment type="caution">
    <text evidence="3">The sequence shown here is derived from an EMBL/GenBank/DDBJ whole genome shotgun (WGS) entry which is preliminary data.</text>
</comment>
<dbReference type="Pfam" id="PF05065">
    <property type="entry name" value="Phage_capsid"/>
    <property type="match status" value="1"/>
</dbReference>
<evidence type="ECO:0000313" key="4">
    <source>
        <dbReference type="Proteomes" id="UP000676565"/>
    </source>
</evidence>
<dbReference type="InterPro" id="IPR024455">
    <property type="entry name" value="Phage_capsid"/>
</dbReference>